<dbReference type="SUPFAM" id="SSF69786">
    <property type="entry name" value="YggU-like"/>
    <property type="match status" value="1"/>
</dbReference>
<comment type="similarity">
    <text evidence="1">Belongs to the UPF0235 family.</text>
</comment>
<dbReference type="SMART" id="SM01152">
    <property type="entry name" value="DUF167"/>
    <property type="match status" value="1"/>
</dbReference>
<name>R7YUT4_CONA1</name>
<dbReference type="InterPro" id="IPR036591">
    <property type="entry name" value="YggU-like_sf"/>
</dbReference>
<dbReference type="PANTHER" id="PTHR13420:SF7">
    <property type="entry name" value="UPF0235 PROTEIN C15ORF40"/>
    <property type="match status" value="1"/>
</dbReference>
<dbReference type="RefSeq" id="XP_007780886.1">
    <property type="nucleotide sequence ID" value="XM_007782696.1"/>
</dbReference>
<evidence type="ECO:0008006" key="4">
    <source>
        <dbReference type="Google" id="ProtNLM"/>
    </source>
</evidence>
<accession>R7YUT4</accession>
<sequence>MASTTAAIRFMIGKGTKQGQGSIHIACHVRPGGSSKREGITAVTAESIELCVAAQAKEGEANKAVRELIAEVLNVPKSNVEIAKGMKSRDKTVVVRSMPAAKDADEHVEKARNALQNAVAR</sequence>
<reference evidence="3" key="1">
    <citation type="submission" date="2012-06" db="EMBL/GenBank/DDBJ databases">
        <title>The genome sequence of Coniosporium apollinis CBS 100218.</title>
        <authorList>
            <consortium name="The Broad Institute Genome Sequencing Platform"/>
            <person name="Cuomo C."/>
            <person name="Gorbushina A."/>
            <person name="Noack S."/>
            <person name="Walker B."/>
            <person name="Young S.K."/>
            <person name="Zeng Q."/>
            <person name="Gargeya S."/>
            <person name="Fitzgerald M."/>
            <person name="Haas B."/>
            <person name="Abouelleil A."/>
            <person name="Alvarado L."/>
            <person name="Arachchi H.M."/>
            <person name="Berlin A.M."/>
            <person name="Chapman S.B."/>
            <person name="Goldberg J."/>
            <person name="Griggs A."/>
            <person name="Gujja S."/>
            <person name="Hansen M."/>
            <person name="Howarth C."/>
            <person name="Imamovic A."/>
            <person name="Larimer J."/>
            <person name="McCowan C."/>
            <person name="Montmayeur A."/>
            <person name="Murphy C."/>
            <person name="Neiman D."/>
            <person name="Pearson M."/>
            <person name="Priest M."/>
            <person name="Roberts A."/>
            <person name="Saif S."/>
            <person name="Shea T."/>
            <person name="Sisk P."/>
            <person name="Sykes S."/>
            <person name="Wortman J."/>
            <person name="Nusbaum C."/>
            <person name="Birren B."/>
        </authorList>
    </citation>
    <scope>NUCLEOTIDE SEQUENCE [LARGE SCALE GENOMIC DNA]</scope>
    <source>
        <strain evidence="3">CBS 100218</strain>
    </source>
</reference>
<dbReference type="GeneID" id="19902118"/>
<dbReference type="GO" id="GO:0005737">
    <property type="term" value="C:cytoplasm"/>
    <property type="evidence" value="ECO:0007669"/>
    <property type="project" value="TreeGrafter"/>
</dbReference>
<evidence type="ECO:0000256" key="1">
    <source>
        <dbReference type="ARBA" id="ARBA00010364"/>
    </source>
</evidence>
<dbReference type="HOGENOM" id="CLU_130694_1_0_1"/>
<dbReference type="Gene3D" id="3.30.1200.10">
    <property type="entry name" value="YggU-like"/>
    <property type="match status" value="1"/>
</dbReference>
<dbReference type="OrthoDB" id="244097at2759"/>
<dbReference type="NCBIfam" id="TIGR00251">
    <property type="entry name" value="DUF167 family protein"/>
    <property type="match status" value="1"/>
</dbReference>
<dbReference type="STRING" id="1168221.R7YUT4"/>
<evidence type="ECO:0000313" key="2">
    <source>
        <dbReference type="EMBL" id="EON65569.1"/>
    </source>
</evidence>
<evidence type="ECO:0000313" key="3">
    <source>
        <dbReference type="Proteomes" id="UP000016924"/>
    </source>
</evidence>
<protein>
    <recommendedName>
        <fullName evidence="4">YggU family protein</fullName>
    </recommendedName>
</protein>
<dbReference type="Proteomes" id="UP000016924">
    <property type="component" value="Unassembled WGS sequence"/>
</dbReference>
<dbReference type="eggNOG" id="KOG3276">
    <property type="taxonomic scope" value="Eukaryota"/>
</dbReference>
<dbReference type="AlphaFoldDB" id="R7YUT4"/>
<dbReference type="HAMAP" id="MF_00634">
    <property type="entry name" value="UPF0235"/>
    <property type="match status" value="1"/>
</dbReference>
<proteinExistence type="inferred from homology"/>
<dbReference type="InterPro" id="IPR003746">
    <property type="entry name" value="DUF167"/>
</dbReference>
<keyword evidence="3" id="KW-1185">Reference proteome</keyword>
<dbReference type="Pfam" id="PF02594">
    <property type="entry name" value="DUF167"/>
    <property type="match status" value="1"/>
</dbReference>
<organism evidence="2 3">
    <name type="scientific">Coniosporium apollinis (strain CBS 100218)</name>
    <name type="common">Rock-inhabiting black yeast</name>
    <dbReference type="NCBI Taxonomy" id="1168221"/>
    <lineage>
        <taxon>Eukaryota</taxon>
        <taxon>Fungi</taxon>
        <taxon>Dikarya</taxon>
        <taxon>Ascomycota</taxon>
        <taxon>Pezizomycotina</taxon>
        <taxon>Dothideomycetes</taxon>
        <taxon>Dothideomycetes incertae sedis</taxon>
        <taxon>Coniosporium</taxon>
    </lineage>
</organism>
<dbReference type="PANTHER" id="PTHR13420">
    <property type="entry name" value="UPF0235 PROTEIN C15ORF40"/>
    <property type="match status" value="1"/>
</dbReference>
<dbReference type="EMBL" id="JH767574">
    <property type="protein sequence ID" value="EON65569.1"/>
    <property type="molecule type" value="Genomic_DNA"/>
</dbReference>
<gene>
    <name evidence="2" type="ORF">W97_04807</name>
</gene>